<accession>A0ABS4LMJ6</accession>
<feature type="compositionally biased region" description="Polar residues" evidence="1">
    <location>
        <begin position="27"/>
        <end position="36"/>
    </location>
</feature>
<name>A0ABS4LMJ6_9ACTN</name>
<evidence type="ECO:0000313" key="3">
    <source>
        <dbReference type="Proteomes" id="UP001519309"/>
    </source>
</evidence>
<keyword evidence="3" id="KW-1185">Reference proteome</keyword>
<sequence length="70" mass="7263">MRLRRVGATSPNGRIPGNEAEPPTANGPLSTTGEGAVQSLRTQIVRNASTTLCPPNPNESFSTAMRPSGS</sequence>
<evidence type="ECO:0000313" key="2">
    <source>
        <dbReference type="EMBL" id="MBP2048624.1"/>
    </source>
</evidence>
<gene>
    <name evidence="2" type="ORF">J2Z21_001549</name>
</gene>
<protein>
    <submittedName>
        <fullName evidence="2">Uncharacterized protein</fullName>
    </submittedName>
</protein>
<reference evidence="2 3" key="1">
    <citation type="submission" date="2021-03" db="EMBL/GenBank/DDBJ databases">
        <title>Genomic Encyclopedia of Type Strains, Phase IV (KMG-IV): sequencing the most valuable type-strain genomes for metagenomic binning, comparative biology and taxonomic classification.</title>
        <authorList>
            <person name="Goeker M."/>
        </authorList>
    </citation>
    <scope>NUCLEOTIDE SEQUENCE [LARGE SCALE GENOMIC DNA]</scope>
    <source>
        <strain evidence="2 3">DSM 40499</strain>
    </source>
</reference>
<feature type="region of interest" description="Disordered" evidence="1">
    <location>
        <begin position="48"/>
        <end position="70"/>
    </location>
</feature>
<feature type="region of interest" description="Disordered" evidence="1">
    <location>
        <begin position="1"/>
        <end position="36"/>
    </location>
</feature>
<evidence type="ECO:0000256" key="1">
    <source>
        <dbReference type="SAM" id="MobiDB-lite"/>
    </source>
</evidence>
<proteinExistence type="predicted"/>
<dbReference type="EMBL" id="JAGGLP010000003">
    <property type="protein sequence ID" value="MBP2048624.1"/>
    <property type="molecule type" value="Genomic_DNA"/>
</dbReference>
<organism evidence="2 3">
    <name type="scientific">Streptomyces griseochromogenes</name>
    <dbReference type="NCBI Taxonomy" id="68214"/>
    <lineage>
        <taxon>Bacteria</taxon>
        <taxon>Bacillati</taxon>
        <taxon>Actinomycetota</taxon>
        <taxon>Actinomycetes</taxon>
        <taxon>Kitasatosporales</taxon>
        <taxon>Streptomycetaceae</taxon>
        <taxon>Streptomyces</taxon>
    </lineage>
</organism>
<comment type="caution">
    <text evidence="2">The sequence shown here is derived from an EMBL/GenBank/DDBJ whole genome shotgun (WGS) entry which is preliminary data.</text>
</comment>
<dbReference type="Proteomes" id="UP001519309">
    <property type="component" value="Unassembled WGS sequence"/>
</dbReference>